<name>A0A8C4XED3_ERPCA</name>
<reference evidence="5" key="2">
    <citation type="submission" date="2025-09" db="UniProtKB">
        <authorList>
            <consortium name="Ensembl"/>
        </authorList>
    </citation>
    <scope>IDENTIFICATION</scope>
</reference>
<protein>
    <recommendedName>
        <fullName evidence="4">Ig-like domain-containing protein</fullName>
    </recommendedName>
</protein>
<dbReference type="SMART" id="SM00406">
    <property type="entry name" value="IGv"/>
    <property type="match status" value="1"/>
</dbReference>
<dbReference type="Proteomes" id="UP000694620">
    <property type="component" value="Unassembled WGS sequence"/>
</dbReference>
<dbReference type="GeneTree" id="ENSGT01050000244936"/>
<evidence type="ECO:0000256" key="2">
    <source>
        <dbReference type="ARBA" id="ARBA00023130"/>
    </source>
</evidence>
<proteinExistence type="predicted"/>
<evidence type="ECO:0000256" key="3">
    <source>
        <dbReference type="ARBA" id="ARBA00043265"/>
    </source>
</evidence>
<sequence length="108" mass="12171">MILHVFGVSAEIKLQESDPATVLPGQSHRLSCKASGFTFSDIYMNWIRQPPGKGLEWVATIRPDASKTWYATSVEGRFTISRDNSNNMLYLQMNSLQTSDMAVYYCAK</sequence>
<dbReference type="Ensembl" id="ENSECRT00000025275.1">
    <property type="protein sequence ID" value="ENSECRP00000024738.1"/>
    <property type="gene ID" value="ENSECRG00000016767.1"/>
</dbReference>
<dbReference type="SUPFAM" id="SSF48726">
    <property type="entry name" value="Immunoglobulin"/>
    <property type="match status" value="1"/>
</dbReference>
<evidence type="ECO:0000259" key="4">
    <source>
        <dbReference type="PROSITE" id="PS50835"/>
    </source>
</evidence>
<dbReference type="FunFam" id="2.60.40.10:FF:001259">
    <property type="entry name" value="Immunoglobulin heavy variable 13-2"/>
    <property type="match status" value="1"/>
</dbReference>
<keyword evidence="6" id="KW-1185">Reference proteome</keyword>
<dbReference type="GO" id="GO:0005576">
    <property type="term" value="C:extracellular region"/>
    <property type="evidence" value="ECO:0007669"/>
    <property type="project" value="UniProtKB-ARBA"/>
</dbReference>
<evidence type="ECO:0000256" key="1">
    <source>
        <dbReference type="ARBA" id="ARBA00022859"/>
    </source>
</evidence>
<dbReference type="PROSITE" id="PS50835">
    <property type="entry name" value="IG_LIKE"/>
    <property type="match status" value="1"/>
</dbReference>
<dbReference type="InterPro" id="IPR013783">
    <property type="entry name" value="Ig-like_fold"/>
</dbReference>
<dbReference type="GO" id="GO:0019814">
    <property type="term" value="C:immunoglobulin complex"/>
    <property type="evidence" value="ECO:0007669"/>
    <property type="project" value="UniProtKB-KW"/>
</dbReference>
<evidence type="ECO:0000313" key="5">
    <source>
        <dbReference type="Ensembl" id="ENSECRP00000024738.1"/>
    </source>
</evidence>
<dbReference type="InterPro" id="IPR036179">
    <property type="entry name" value="Ig-like_dom_sf"/>
</dbReference>
<accession>A0A8C4XED3</accession>
<dbReference type="InterPro" id="IPR050199">
    <property type="entry name" value="IgHV"/>
</dbReference>
<dbReference type="Gene3D" id="2.60.40.10">
    <property type="entry name" value="Immunoglobulins"/>
    <property type="match status" value="1"/>
</dbReference>
<keyword evidence="3" id="KW-1280">Immunoglobulin</keyword>
<dbReference type="InterPro" id="IPR013106">
    <property type="entry name" value="Ig_V-set"/>
</dbReference>
<dbReference type="AlphaFoldDB" id="A0A8C4XED3"/>
<dbReference type="GO" id="GO:0002250">
    <property type="term" value="P:adaptive immune response"/>
    <property type="evidence" value="ECO:0007669"/>
    <property type="project" value="UniProtKB-KW"/>
</dbReference>
<keyword evidence="2" id="KW-1064">Adaptive immunity</keyword>
<reference evidence="5" key="1">
    <citation type="submission" date="2025-08" db="UniProtKB">
        <authorList>
            <consortium name="Ensembl"/>
        </authorList>
    </citation>
    <scope>IDENTIFICATION</scope>
</reference>
<keyword evidence="1" id="KW-0391">Immunity</keyword>
<dbReference type="PANTHER" id="PTHR23266">
    <property type="entry name" value="IMMUNOGLOBULIN HEAVY CHAIN"/>
    <property type="match status" value="1"/>
</dbReference>
<dbReference type="Pfam" id="PF07686">
    <property type="entry name" value="V-set"/>
    <property type="match status" value="1"/>
</dbReference>
<organism evidence="5 6">
    <name type="scientific">Erpetoichthys calabaricus</name>
    <name type="common">Rope fish</name>
    <name type="synonym">Calamoichthys calabaricus</name>
    <dbReference type="NCBI Taxonomy" id="27687"/>
    <lineage>
        <taxon>Eukaryota</taxon>
        <taxon>Metazoa</taxon>
        <taxon>Chordata</taxon>
        <taxon>Craniata</taxon>
        <taxon>Vertebrata</taxon>
        <taxon>Euteleostomi</taxon>
        <taxon>Actinopterygii</taxon>
        <taxon>Polypteriformes</taxon>
        <taxon>Polypteridae</taxon>
        <taxon>Erpetoichthys</taxon>
    </lineage>
</organism>
<feature type="domain" description="Ig-like" evidence="4">
    <location>
        <begin position="10"/>
        <end position="108"/>
    </location>
</feature>
<dbReference type="InterPro" id="IPR007110">
    <property type="entry name" value="Ig-like_dom"/>
</dbReference>
<evidence type="ECO:0000313" key="6">
    <source>
        <dbReference type="Proteomes" id="UP000694620"/>
    </source>
</evidence>